<organism evidence="9 10">
    <name type="scientific">Pseudoalteromonas luteoviolacea (strain 2ta16)</name>
    <dbReference type="NCBI Taxonomy" id="1353533"/>
    <lineage>
        <taxon>Bacteria</taxon>
        <taxon>Pseudomonadati</taxon>
        <taxon>Pseudomonadota</taxon>
        <taxon>Gammaproteobacteria</taxon>
        <taxon>Alteromonadales</taxon>
        <taxon>Pseudoalteromonadaceae</taxon>
        <taxon>Pseudoalteromonas</taxon>
    </lineage>
</organism>
<keyword evidence="4 9" id="KW-0418">Kinase</keyword>
<dbReference type="Gene3D" id="2.130.10.10">
    <property type="entry name" value="YVTN repeat-like/Quinoprotein amine dehydrogenase"/>
    <property type="match status" value="2"/>
</dbReference>
<sequence length="896" mass="101042">MLPARTIIAALAMQSSLACALDLEHLSSVAQDSDNYIYFPSHKGLLRYDGQHILNLSEFSNLPKGLANDIEISKTDIAYVLYTSGQVWSIDLKTLKSEKFAETSATNIEITQSSLFAQERNRITEYNLVTGAFSVRLSGKEHILDIDTGYESVYALANDGLYHFKKVDIENVVPKQVNRGNLEVTPHGAVYFANDHLGYYSHLQDTTIVNDKIENANNLTYVPPYFLYYTDRDTVNEVALSTLEQTRADISSTSKSYLSLFADKRQQLWGLNINEFGVVEGNSRTTPLRLGSAYNLIERVGKSWWIGSTKGVYSNDEPITWLNNAIGEGKEFEVTAFSYFAGKLIVSTSIGAFAVSPELKTVDKIYAGYVLNSSVIDEKFYLATNDDAMVGYNAKLEYENFNTINSVLVSKEVLNVTQIESDIYISTAAGLDKVVGENAVTQLYQGDHKVTDAAELNGQLYMATYGDGLLVSVNNEWTKVPSPSHIREIVEAKDKLYLLTNNGIHVFSGDYDATRLIRETQNHSFIVGSLRIVDDQFIAISDKAFIELVETQLHELAPPVVSFVETSNGIHFQDDKLEIESSEWMVISVSNLQYANNEGVHFEYQFNGSDWRPINSAELHLNGLEPNSYQIQFRQVLGNTVSQPRTYNFKVRSQWYNSPKALSIYFTIALLAVGAIAFYTYFWIQSFRRVYRQNEYKRQSSNVGQVAMLNEQAKELISSGDDTMFTEGLVKLDKISELVAPIVNNGPYLGDQKLTSGVDLLQVQSSLQAKIKVNFEVVLGNIKLDPQLEQDIYAVVYHGLQNAIRYSEGSQVNVFIHRHRAKIEVHIEDDGIGIPLRSRLHFGEGLYKMSDVAKSYKTKFKLKSSRKGTKIQIIFPLIERDRMSKEDIEREIRERM</sequence>
<keyword evidence="6" id="KW-1133">Transmembrane helix</keyword>
<dbReference type="GO" id="GO:0000160">
    <property type="term" value="P:phosphorelay signal transduction system"/>
    <property type="evidence" value="ECO:0007669"/>
    <property type="project" value="UniProtKB-KW"/>
</dbReference>
<dbReference type="PATRIC" id="fig|1353533.3.peg.617"/>
<evidence type="ECO:0000256" key="5">
    <source>
        <dbReference type="ARBA" id="ARBA00023012"/>
    </source>
</evidence>
<name>V4JJL5_PSEL2</name>
<dbReference type="InterPro" id="IPR050482">
    <property type="entry name" value="Sensor_HK_TwoCompSys"/>
</dbReference>
<dbReference type="EMBL" id="AUSV01000008">
    <property type="protein sequence ID" value="ESP95057.1"/>
    <property type="molecule type" value="Genomic_DNA"/>
</dbReference>
<keyword evidence="5" id="KW-0902">Two-component regulatory system</keyword>
<dbReference type="InterPro" id="IPR015943">
    <property type="entry name" value="WD40/YVTN_repeat-like_dom_sf"/>
</dbReference>
<dbReference type="SMART" id="SM00387">
    <property type="entry name" value="HATPase_c"/>
    <property type="match status" value="1"/>
</dbReference>
<dbReference type="Gene3D" id="2.60.40.10">
    <property type="entry name" value="Immunoglobulins"/>
    <property type="match status" value="1"/>
</dbReference>
<dbReference type="SUPFAM" id="SSF55874">
    <property type="entry name" value="ATPase domain of HSP90 chaperone/DNA topoisomerase II/histidine kinase"/>
    <property type="match status" value="1"/>
</dbReference>
<comment type="caution">
    <text evidence="9">The sequence shown here is derived from an EMBL/GenBank/DDBJ whole genome shotgun (WGS) entry which is preliminary data.</text>
</comment>
<dbReference type="Proteomes" id="UP000017820">
    <property type="component" value="Unassembled WGS sequence"/>
</dbReference>
<reference evidence="9 10" key="1">
    <citation type="submission" date="2013-07" db="EMBL/GenBank/DDBJ databases">
        <title>Draft genome sequence of Pseudoalteromonas luteoviolacea 2ta16.</title>
        <authorList>
            <person name="Allen E.E."/>
            <person name="Azam F."/>
            <person name="Podell S."/>
        </authorList>
    </citation>
    <scope>NUCLEOTIDE SEQUENCE [LARGE SCALE GENOMIC DNA]</scope>
    <source>
        <strain evidence="9 10">2ta16</strain>
    </source>
</reference>
<keyword evidence="7" id="KW-0732">Signal</keyword>
<evidence type="ECO:0000256" key="3">
    <source>
        <dbReference type="ARBA" id="ARBA00022679"/>
    </source>
</evidence>
<evidence type="ECO:0000256" key="6">
    <source>
        <dbReference type="SAM" id="Phobius"/>
    </source>
</evidence>
<keyword evidence="3" id="KW-0808">Transferase</keyword>
<dbReference type="EC" id="2.7.13.3" evidence="2"/>
<protein>
    <recommendedName>
        <fullName evidence="2">histidine kinase</fullName>
        <ecNumber evidence="2">2.7.13.3</ecNumber>
    </recommendedName>
</protein>
<evidence type="ECO:0000313" key="10">
    <source>
        <dbReference type="Proteomes" id="UP000017820"/>
    </source>
</evidence>
<evidence type="ECO:0000256" key="2">
    <source>
        <dbReference type="ARBA" id="ARBA00012438"/>
    </source>
</evidence>
<proteinExistence type="predicted"/>
<dbReference type="AlphaFoldDB" id="V4JJL5"/>
<feature type="signal peptide" evidence="7">
    <location>
        <begin position="1"/>
        <end position="20"/>
    </location>
</feature>
<dbReference type="PANTHER" id="PTHR24421:SF10">
    <property type="entry name" value="NITRATE_NITRITE SENSOR PROTEIN NARQ"/>
    <property type="match status" value="1"/>
</dbReference>
<accession>V4JJL5</accession>
<evidence type="ECO:0000313" key="9">
    <source>
        <dbReference type="EMBL" id="ESP95057.1"/>
    </source>
</evidence>
<feature type="transmembrane region" description="Helical" evidence="6">
    <location>
        <begin position="662"/>
        <end position="684"/>
    </location>
</feature>
<dbReference type="InterPro" id="IPR013783">
    <property type="entry name" value="Ig-like_fold"/>
</dbReference>
<dbReference type="InterPro" id="IPR036890">
    <property type="entry name" value="HATPase_C_sf"/>
</dbReference>
<feature type="domain" description="Histidine kinase/HSP90-like ATPase" evidence="8">
    <location>
        <begin position="787"/>
        <end position="879"/>
    </location>
</feature>
<dbReference type="Pfam" id="PF02518">
    <property type="entry name" value="HATPase_c"/>
    <property type="match status" value="1"/>
</dbReference>
<keyword evidence="6" id="KW-0812">Transmembrane</keyword>
<dbReference type="GO" id="GO:0004673">
    <property type="term" value="F:protein histidine kinase activity"/>
    <property type="evidence" value="ECO:0007669"/>
    <property type="project" value="UniProtKB-EC"/>
</dbReference>
<comment type="catalytic activity">
    <reaction evidence="1">
        <text>ATP + protein L-histidine = ADP + protein N-phospho-L-histidine.</text>
        <dbReference type="EC" id="2.7.13.3"/>
    </reaction>
</comment>
<gene>
    <name evidence="9" type="ORF">PL2TA16_04613</name>
</gene>
<evidence type="ECO:0000256" key="1">
    <source>
        <dbReference type="ARBA" id="ARBA00000085"/>
    </source>
</evidence>
<evidence type="ECO:0000256" key="7">
    <source>
        <dbReference type="SAM" id="SignalP"/>
    </source>
</evidence>
<keyword evidence="6" id="KW-0472">Membrane</keyword>
<dbReference type="PROSITE" id="PS51257">
    <property type="entry name" value="PROKAR_LIPOPROTEIN"/>
    <property type="match status" value="1"/>
</dbReference>
<evidence type="ECO:0000259" key="8">
    <source>
        <dbReference type="SMART" id="SM00387"/>
    </source>
</evidence>
<feature type="chain" id="PRO_5005714339" description="histidine kinase" evidence="7">
    <location>
        <begin position="21"/>
        <end position="896"/>
    </location>
</feature>
<evidence type="ECO:0000256" key="4">
    <source>
        <dbReference type="ARBA" id="ARBA00022777"/>
    </source>
</evidence>
<dbReference type="Gene3D" id="3.30.565.10">
    <property type="entry name" value="Histidine kinase-like ATPase, C-terminal domain"/>
    <property type="match status" value="1"/>
</dbReference>
<dbReference type="PANTHER" id="PTHR24421">
    <property type="entry name" value="NITRATE/NITRITE SENSOR PROTEIN NARX-RELATED"/>
    <property type="match status" value="1"/>
</dbReference>
<dbReference type="RefSeq" id="WP_023397577.1">
    <property type="nucleotide sequence ID" value="NZ_AUSV01000008.1"/>
</dbReference>
<dbReference type="InterPro" id="IPR003594">
    <property type="entry name" value="HATPase_dom"/>
</dbReference>
<dbReference type="CDD" id="cd00075">
    <property type="entry name" value="HATPase"/>
    <property type="match status" value="1"/>
</dbReference>